<accession>A0A1E7DT06</accession>
<dbReference type="Proteomes" id="UP000095658">
    <property type="component" value="Unassembled WGS sequence"/>
</dbReference>
<dbReference type="EMBL" id="MAMP01000006">
    <property type="protein sequence ID" value="OES46145.1"/>
    <property type="molecule type" value="Genomic_DNA"/>
</dbReference>
<name>A0A1E7DT06_9BACI</name>
<protein>
    <submittedName>
        <fullName evidence="1">Uncharacterized protein</fullName>
    </submittedName>
</protein>
<reference evidence="1 2" key="1">
    <citation type="submission" date="2016-06" db="EMBL/GenBank/DDBJ databases">
        <title>Domibacillus iocasae genome sequencing.</title>
        <authorList>
            <person name="Verma A."/>
            <person name="Pal Y."/>
            <person name="Ojha A.K."/>
            <person name="Krishnamurthi S."/>
        </authorList>
    </citation>
    <scope>NUCLEOTIDE SEQUENCE [LARGE SCALE GENOMIC DNA]</scope>
    <source>
        <strain evidence="1 2">DSM 29979</strain>
    </source>
</reference>
<keyword evidence="2" id="KW-1185">Reference proteome</keyword>
<organism evidence="1 2">
    <name type="scientific">Domibacillus iocasae</name>
    <dbReference type="NCBI Taxonomy" id="1714016"/>
    <lineage>
        <taxon>Bacteria</taxon>
        <taxon>Bacillati</taxon>
        <taxon>Bacillota</taxon>
        <taxon>Bacilli</taxon>
        <taxon>Bacillales</taxon>
        <taxon>Bacillaceae</taxon>
        <taxon>Domibacillus</taxon>
    </lineage>
</organism>
<comment type="caution">
    <text evidence="1">The sequence shown here is derived from an EMBL/GenBank/DDBJ whole genome shotgun (WGS) entry which is preliminary data.</text>
</comment>
<sequence>MGGVLAAALTTGANAEPSIATLFACFSLSARPAGVSAALRPCFSEKQQVWRSAIYLAFLNKKNVMASSLSCKLTETGKRKKYRNRRYD</sequence>
<dbReference type="STRING" id="1714016.BA724_16330"/>
<dbReference type="AlphaFoldDB" id="A0A1E7DT06"/>
<proteinExistence type="predicted"/>
<evidence type="ECO:0000313" key="1">
    <source>
        <dbReference type="EMBL" id="OES46145.1"/>
    </source>
</evidence>
<dbReference type="RefSeq" id="WP_069937302.1">
    <property type="nucleotide sequence ID" value="NZ_MAMP01000006.1"/>
</dbReference>
<gene>
    <name evidence="1" type="ORF">BA724_16330</name>
</gene>
<evidence type="ECO:0000313" key="2">
    <source>
        <dbReference type="Proteomes" id="UP000095658"/>
    </source>
</evidence>